<dbReference type="AlphaFoldDB" id="A0A3P3VN45"/>
<proteinExistence type="predicted"/>
<organism evidence="1 2">
    <name type="scientific">Aestuariirhabdus litorea</name>
    <dbReference type="NCBI Taxonomy" id="2528527"/>
    <lineage>
        <taxon>Bacteria</taxon>
        <taxon>Pseudomonadati</taxon>
        <taxon>Pseudomonadota</taxon>
        <taxon>Gammaproteobacteria</taxon>
        <taxon>Oceanospirillales</taxon>
        <taxon>Aestuariirhabdaceae</taxon>
        <taxon>Aestuariirhabdus</taxon>
    </lineage>
</organism>
<sequence>MSPLRRPVNRHASYHAHLYFDARTEALARGLVEQARERPGLSVGRLHRRLVGPHSAWSCQLSFDQQQFDGVIFWLEAERDGLSVLVHGVTGDDLRDHTEFAYWLGEPLPLKLSIFGAEADPGLDQHKE</sequence>
<dbReference type="Proteomes" id="UP000280792">
    <property type="component" value="Unassembled WGS sequence"/>
</dbReference>
<dbReference type="PANTHER" id="PTHR36423">
    <property type="entry name" value="AFR070WP"/>
    <property type="match status" value="1"/>
</dbReference>
<evidence type="ECO:0000313" key="1">
    <source>
        <dbReference type="EMBL" id="RRJ83767.1"/>
    </source>
</evidence>
<keyword evidence="1" id="KW-0560">Oxidoreductase</keyword>
<dbReference type="Pfam" id="PF08883">
    <property type="entry name" value="DOPA_dioxygen"/>
    <property type="match status" value="1"/>
</dbReference>
<dbReference type="RefSeq" id="WP_125014052.1">
    <property type="nucleotide sequence ID" value="NZ_QWEZ01000001.1"/>
</dbReference>
<dbReference type="InterPro" id="IPR014980">
    <property type="entry name" value="DOPA_dioxygen"/>
</dbReference>
<dbReference type="GO" id="GO:0051213">
    <property type="term" value="F:dioxygenase activity"/>
    <property type="evidence" value="ECO:0007669"/>
    <property type="project" value="UniProtKB-KW"/>
</dbReference>
<dbReference type="InterPro" id="IPR023389">
    <property type="entry name" value="DOPA-like_sf"/>
</dbReference>
<accession>A0A3P3VN45</accession>
<dbReference type="SUPFAM" id="SSF143410">
    <property type="entry name" value="DOPA-like"/>
    <property type="match status" value="1"/>
</dbReference>
<protein>
    <submittedName>
        <fullName evidence="1">4,5-dioxygenase</fullName>
    </submittedName>
</protein>
<gene>
    <name evidence="1" type="ORF">D0544_01200</name>
</gene>
<name>A0A3P3VN45_9GAMM</name>
<evidence type="ECO:0000313" key="2">
    <source>
        <dbReference type="Proteomes" id="UP000280792"/>
    </source>
</evidence>
<dbReference type="EMBL" id="QWEZ01000001">
    <property type="protein sequence ID" value="RRJ83767.1"/>
    <property type="molecule type" value="Genomic_DNA"/>
</dbReference>
<reference evidence="1 2" key="1">
    <citation type="submission" date="2018-08" db="EMBL/GenBank/DDBJ databases">
        <authorList>
            <person name="Khan S.A."/>
        </authorList>
    </citation>
    <scope>NUCLEOTIDE SEQUENCE [LARGE SCALE GENOMIC DNA]</scope>
    <source>
        <strain evidence="1 2">GTF-13</strain>
    </source>
</reference>
<dbReference type="PANTHER" id="PTHR36423:SF2">
    <property type="entry name" value="AFR070WP"/>
    <property type="match status" value="1"/>
</dbReference>
<reference evidence="1 2" key="2">
    <citation type="submission" date="2018-12" db="EMBL/GenBank/DDBJ databases">
        <title>Simiduia agarivorans gen. nov., sp. nov., a marine, agarolytic bacterium isolated from shallow coastal water from Keelung, Taiwan.</title>
        <authorList>
            <person name="Shieh W.Y."/>
        </authorList>
    </citation>
    <scope>NUCLEOTIDE SEQUENCE [LARGE SCALE GENOMIC DNA]</scope>
    <source>
        <strain evidence="1 2">GTF-13</strain>
    </source>
</reference>
<keyword evidence="2" id="KW-1185">Reference proteome</keyword>
<dbReference type="PIRSF" id="PIRSF028139">
    <property type="entry name" value="DOPA-diox_rel_Mll2280"/>
    <property type="match status" value="1"/>
</dbReference>
<keyword evidence="1" id="KW-0223">Dioxygenase</keyword>
<comment type="caution">
    <text evidence="1">The sequence shown here is derived from an EMBL/GenBank/DDBJ whole genome shotgun (WGS) entry which is preliminary data.</text>
</comment>
<dbReference type="Gene3D" id="3.30.70.1240">
    <property type="entry name" value="DOPA-like domains"/>
    <property type="match status" value="1"/>
</dbReference>